<organism evidence="1 2">
    <name type="scientific">Taklimakanibacter albus</name>
    <dbReference type="NCBI Taxonomy" id="2800327"/>
    <lineage>
        <taxon>Bacteria</taxon>
        <taxon>Pseudomonadati</taxon>
        <taxon>Pseudomonadota</taxon>
        <taxon>Alphaproteobacteria</taxon>
        <taxon>Hyphomicrobiales</taxon>
        <taxon>Aestuariivirgaceae</taxon>
        <taxon>Taklimakanibacter</taxon>
    </lineage>
</organism>
<reference evidence="1" key="1">
    <citation type="submission" date="2021-01" db="EMBL/GenBank/DDBJ databases">
        <authorList>
            <person name="Sun Q."/>
        </authorList>
    </citation>
    <scope>NUCLEOTIDE SEQUENCE</scope>
    <source>
        <strain evidence="1">YIM B02566</strain>
    </source>
</reference>
<name>A0ACC5RB70_9HYPH</name>
<protein>
    <submittedName>
        <fullName evidence="1">Secretion protein HlyD</fullName>
    </submittedName>
</protein>
<keyword evidence="2" id="KW-1185">Reference proteome</keyword>
<dbReference type="EMBL" id="JAENHL010000008">
    <property type="protein sequence ID" value="MBK1869893.1"/>
    <property type="molecule type" value="Genomic_DNA"/>
</dbReference>
<dbReference type="Proteomes" id="UP000616151">
    <property type="component" value="Unassembled WGS sequence"/>
</dbReference>
<evidence type="ECO:0000313" key="2">
    <source>
        <dbReference type="Proteomes" id="UP000616151"/>
    </source>
</evidence>
<evidence type="ECO:0000313" key="1">
    <source>
        <dbReference type="EMBL" id="MBK1869893.1"/>
    </source>
</evidence>
<comment type="caution">
    <text evidence="1">The sequence shown here is derived from an EMBL/GenBank/DDBJ whole genome shotgun (WGS) entry which is preliminary data.</text>
</comment>
<sequence>MKRLAIIVAVLLLGGLLAWWLDVPARLGFGTPANGPITLYGNVDIRQVELGFRVSGRISAMDFDEGDSIKPGDQLARLDAKPYEDALAASQAQAASLKAQLDKLVAGPRVAEISQARAQLDEQTANYENAKLAYERAAQLRPGGAIAQSTLDSAKAGRDAALARVVSAQQALDLLLEGTRSEDIAAARANLQQAEANVAAAQTSLADTELKAPASGTILSRLREPGAIIAPSDIVYVLSLDRPVWVRAYVPEPVLGKIHPGLEVTVTTDSAPDRPYRGKIGFISPVAEFTPKSVETPQLRTDLVYRLRVVIDEPDQGLRQGMPVTVHIPGPGGP</sequence>
<gene>
    <name evidence="1" type="primary">hlyD</name>
    <name evidence="1" type="ORF">JHL16_26250</name>
</gene>
<accession>A0ACC5RB70</accession>
<proteinExistence type="predicted"/>